<accession>A0A6M0K0N8</accession>
<proteinExistence type="predicted"/>
<sequence>MSEVTPETGVIVALLDRMRTQRLPRALDLKEKVDRGERLDSFDIHFLQEVFEDAREQQPHWGEHPELQEIIAKLIHLYHEITAKALENEEQTTST</sequence>
<protein>
    <submittedName>
        <fullName evidence="1">Uncharacterized protein</fullName>
    </submittedName>
</protein>
<organism evidence="1 2">
    <name type="scientific">Thiorhodococcus minor</name>
    <dbReference type="NCBI Taxonomy" id="57489"/>
    <lineage>
        <taxon>Bacteria</taxon>
        <taxon>Pseudomonadati</taxon>
        <taxon>Pseudomonadota</taxon>
        <taxon>Gammaproteobacteria</taxon>
        <taxon>Chromatiales</taxon>
        <taxon>Chromatiaceae</taxon>
        <taxon>Thiorhodococcus</taxon>
    </lineage>
</organism>
<evidence type="ECO:0000313" key="1">
    <source>
        <dbReference type="EMBL" id="NEV62483.1"/>
    </source>
</evidence>
<gene>
    <name evidence="1" type="ORF">G3446_11370</name>
</gene>
<name>A0A6M0K0N8_9GAMM</name>
<dbReference type="AlphaFoldDB" id="A0A6M0K0N8"/>
<dbReference type="Proteomes" id="UP000483379">
    <property type="component" value="Unassembled WGS sequence"/>
</dbReference>
<dbReference type="EMBL" id="JAAIJQ010000029">
    <property type="protein sequence ID" value="NEV62483.1"/>
    <property type="molecule type" value="Genomic_DNA"/>
</dbReference>
<keyword evidence="2" id="KW-1185">Reference proteome</keyword>
<dbReference type="RefSeq" id="WP_164452953.1">
    <property type="nucleotide sequence ID" value="NZ_JAAIJQ010000029.1"/>
</dbReference>
<reference evidence="1 2" key="1">
    <citation type="submission" date="2020-02" db="EMBL/GenBank/DDBJ databases">
        <title>Genome sequences of Thiorhodococcus mannitoliphagus and Thiorhodococcus minor, purple sulfur photosynthetic bacteria in the gammaproteobacterial family, Chromatiaceae.</title>
        <authorList>
            <person name="Aviles F.A."/>
            <person name="Meyer T.E."/>
            <person name="Kyndt J.A."/>
        </authorList>
    </citation>
    <scope>NUCLEOTIDE SEQUENCE [LARGE SCALE GENOMIC DNA]</scope>
    <source>
        <strain evidence="1 2">DSM 11518</strain>
    </source>
</reference>
<evidence type="ECO:0000313" key="2">
    <source>
        <dbReference type="Proteomes" id="UP000483379"/>
    </source>
</evidence>
<comment type="caution">
    <text evidence="1">The sequence shown here is derived from an EMBL/GenBank/DDBJ whole genome shotgun (WGS) entry which is preliminary data.</text>
</comment>